<dbReference type="PROSITE" id="PS50181">
    <property type="entry name" value="FBOX"/>
    <property type="match status" value="1"/>
</dbReference>
<comment type="caution">
    <text evidence="4">The sequence shown here is derived from an EMBL/GenBank/DDBJ whole genome shotgun (WGS) entry which is preliminary data.</text>
</comment>
<feature type="compositionally biased region" description="Low complexity" evidence="2">
    <location>
        <begin position="458"/>
        <end position="467"/>
    </location>
</feature>
<sequence>MPNLSDLPVNPATATEEELESFRRQWREEVSARARQFQPSSSAAAQHPRPTSSSIAHPSQRNKAPVIAERSKDIHVDDAEPHTYHDLGEKQFGRKLAEPAPESTNVPVSALDHYEEAVRSETQGKLGDSVNLYRKAFKLDAAVQDIYKKKHFPAAAFPKQKPANANPSNTPVTVPNTAHHSLAGFSSNITDLISSFASLSIPGEEPPTDLSPPPPCPISDLPEELLADILMYVAVDDVAQFARLAQVCKRMAYLVMTEDRVWRRLALGDEFGFAAMHYKWACRLDGKPLGEDGEGGRLLSSYTGFPDSEEEDDLQEAARRAKLLESALHTLPLVPDPHPSFRNLFRSRPRIRFNGCYISTVNYTRPGAQQSNTLTWGVPVLIVTYYRYLRFFRDGSCISLLTTAEPADVVPHLSKEYLHGQNGAHAHSALPQAVMKDALLGRWRLSGPEHPVDPLLWPSSSSSSSPSTPAEPLDSTGALPRREAHEPPASLDSVLSPAEDEGTLHVETVGVTPKYIYRMALVLSNAGKGARNNKLAWQGYWSYNRLTDDWGEFGLKNDKPFYWSRVKSWVSAR</sequence>
<evidence type="ECO:0000256" key="2">
    <source>
        <dbReference type="SAM" id="MobiDB-lite"/>
    </source>
</evidence>
<dbReference type="GO" id="GO:0031146">
    <property type="term" value="P:SCF-dependent proteasomal ubiquitin-dependent protein catabolic process"/>
    <property type="evidence" value="ECO:0007669"/>
    <property type="project" value="TreeGrafter"/>
</dbReference>
<proteinExistence type="predicted"/>
<organism evidence="4 5">
    <name type="scientific">Botryosphaeria dothidea</name>
    <dbReference type="NCBI Taxonomy" id="55169"/>
    <lineage>
        <taxon>Eukaryota</taxon>
        <taxon>Fungi</taxon>
        <taxon>Dikarya</taxon>
        <taxon>Ascomycota</taxon>
        <taxon>Pezizomycotina</taxon>
        <taxon>Dothideomycetes</taxon>
        <taxon>Dothideomycetes incertae sedis</taxon>
        <taxon>Botryosphaeriales</taxon>
        <taxon>Botryosphaeriaceae</taxon>
        <taxon>Botryosphaeria</taxon>
    </lineage>
</organism>
<keyword evidence="1" id="KW-0833">Ubl conjugation pathway</keyword>
<dbReference type="EMBL" id="WWBZ02000022">
    <property type="protein sequence ID" value="KAF4308609.1"/>
    <property type="molecule type" value="Genomic_DNA"/>
</dbReference>
<evidence type="ECO:0000256" key="1">
    <source>
        <dbReference type="ARBA" id="ARBA00022786"/>
    </source>
</evidence>
<evidence type="ECO:0000259" key="3">
    <source>
        <dbReference type="PROSITE" id="PS50181"/>
    </source>
</evidence>
<evidence type="ECO:0000313" key="4">
    <source>
        <dbReference type="EMBL" id="KAF4308609.1"/>
    </source>
</evidence>
<name>A0A8H4IWT6_9PEZI</name>
<dbReference type="AlphaFoldDB" id="A0A8H4IWT6"/>
<feature type="region of interest" description="Disordered" evidence="2">
    <location>
        <begin position="1"/>
        <end position="69"/>
    </location>
</feature>
<keyword evidence="5" id="KW-1185">Reference proteome</keyword>
<feature type="region of interest" description="Disordered" evidence="2">
    <location>
        <begin position="454"/>
        <end position="499"/>
    </location>
</feature>
<protein>
    <submittedName>
        <fullName evidence="4">F-box domain cyclin-like protein</fullName>
    </submittedName>
</protein>
<dbReference type="Pfam" id="PF12937">
    <property type="entry name" value="F-box-like"/>
    <property type="match status" value="1"/>
</dbReference>
<accession>A0A8H4IWT6</accession>
<dbReference type="PANTHER" id="PTHR12874:SF9">
    <property type="entry name" value="F-BOX ONLY PROTEIN 48"/>
    <property type="match status" value="1"/>
</dbReference>
<dbReference type="InterPro" id="IPR001810">
    <property type="entry name" value="F-box_dom"/>
</dbReference>
<dbReference type="GO" id="GO:0005737">
    <property type="term" value="C:cytoplasm"/>
    <property type="evidence" value="ECO:0007669"/>
    <property type="project" value="TreeGrafter"/>
</dbReference>
<feature type="domain" description="F-box" evidence="3">
    <location>
        <begin position="215"/>
        <end position="265"/>
    </location>
</feature>
<dbReference type="OrthoDB" id="2117972at2759"/>
<dbReference type="Pfam" id="PF19270">
    <property type="entry name" value="FBO_C"/>
    <property type="match status" value="1"/>
</dbReference>
<dbReference type="InterPro" id="IPR036047">
    <property type="entry name" value="F-box-like_dom_sf"/>
</dbReference>
<feature type="compositionally biased region" description="Polar residues" evidence="2">
    <location>
        <begin position="37"/>
        <end position="62"/>
    </location>
</feature>
<feature type="compositionally biased region" description="Basic and acidic residues" evidence="2">
    <location>
        <begin position="20"/>
        <end position="32"/>
    </location>
</feature>
<dbReference type="Proteomes" id="UP000572817">
    <property type="component" value="Unassembled WGS sequence"/>
</dbReference>
<evidence type="ECO:0000313" key="5">
    <source>
        <dbReference type="Proteomes" id="UP000572817"/>
    </source>
</evidence>
<reference evidence="4" key="1">
    <citation type="submission" date="2020-04" db="EMBL/GenBank/DDBJ databases">
        <title>Genome Assembly and Annotation of Botryosphaeria dothidea sdau 11-99, a Latent Pathogen of Apple Fruit Ring Rot in China.</title>
        <authorList>
            <person name="Yu C."/>
            <person name="Diao Y."/>
            <person name="Lu Q."/>
            <person name="Zhao J."/>
            <person name="Cui S."/>
            <person name="Peng C."/>
            <person name="He B."/>
            <person name="Liu H."/>
        </authorList>
    </citation>
    <scope>NUCLEOTIDE SEQUENCE [LARGE SCALE GENOMIC DNA]</scope>
    <source>
        <strain evidence="4">Sdau11-99</strain>
    </source>
</reference>
<dbReference type="PANTHER" id="PTHR12874">
    <property type="entry name" value="F-BOX ONLY PROTEIN 48-RELATED"/>
    <property type="match status" value="1"/>
</dbReference>
<dbReference type="GO" id="GO:0019005">
    <property type="term" value="C:SCF ubiquitin ligase complex"/>
    <property type="evidence" value="ECO:0007669"/>
    <property type="project" value="TreeGrafter"/>
</dbReference>
<dbReference type="Gene3D" id="1.20.1280.50">
    <property type="match status" value="1"/>
</dbReference>
<gene>
    <name evidence="4" type="ORF">GTA08_BOTSDO04026</name>
</gene>
<dbReference type="InterPro" id="IPR045464">
    <property type="entry name" value="Hrt3/FBXO9_C"/>
</dbReference>
<dbReference type="SUPFAM" id="SSF81383">
    <property type="entry name" value="F-box domain"/>
    <property type="match status" value="1"/>
</dbReference>